<evidence type="ECO:0000256" key="1">
    <source>
        <dbReference type="SAM" id="Phobius"/>
    </source>
</evidence>
<organism evidence="2 3">
    <name type="scientific">Mycolicibacter heraklionensis</name>
    <dbReference type="NCBI Taxonomy" id="512402"/>
    <lineage>
        <taxon>Bacteria</taxon>
        <taxon>Bacillati</taxon>
        <taxon>Actinomycetota</taxon>
        <taxon>Actinomycetes</taxon>
        <taxon>Mycobacteriales</taxon>
        <taxon>Mycobacteriaceae</taxon>
        <taxon>Mycolicibacter</taxon>
    </lineage>
</organism>
<gene>
    <name evidence="2" type="ORF">K3U94_05930</name>
</gene>
<accession>A0A9X7ZFB6</accession>
<sequence>MTHASGALLGAFLLVIPPVGGPNVEYRAVALTAAEHSIDLVSPVDAVANSLGGESVSPLAAVIEDLTSDDGALNWVLSAEPALADPLGDFGDFIANLLTDILLGGFFVFGGLVVSVGQFFETAWDWIAGLFGFDPYVYSAEASGTGDITALVEDLNPVLDPGVPGIEDVGALVDSLIS</sequence>
<name>A0A9X7ZFB6_9MYCO</name>
<evidence type="ECO:0000313" key="2">
    <source>
        <dbReference type="EMBL" id="QZA08811.1"/>
    </source>
</evidence>
<reference evidence="2" key="1">
    <citation type="submission" date="2021-08" db="EMBL/GenBank/DDBJ databases">
        <title>Whole genome sequencing of non-tuberculosis mycobacteria type-strains.</title>
        <authorList>
            <person name="Igarashi Y."/>
            <person name="Osugi A."/>
            <person name="Mitarai S."/>
        </authorList>
    </citation>
    <scope>NUCLEOTIDE SEQUENCE</scope>
    <source>
        <strain evidence="2">JCM 30995</strain>
    </source>
</reference>
<proteinExistence type="predicted"/>
<keyword evidence="1" id="KW-1133">Transmembrane helix</keyword>
<evidence type="ECO:0000313" key="3">
    <source>
        <dbReference type="Proteomes" id="UP000825008"/>
    </source>
</evidence>
<dbReference type="Proteomes" id="UP000825008">
    <property type="component" value="Chromosome"/>
</dbReference>
<dbReference type="AlphaFoldDB" id="A0A9X7ZFB6"/>
<keyword evidence="1" id="KW-0472">Membrane</keyword>
<dbReference type="RefSeq" id="WP_220695888.1">
    <property type="nucleotide sequence ID" value="NZ_CP080997.1"/>
</dbReference>
<dbReference type="EMBL" id="CP080997">
    <property type="protein sequence ID" value="QZA08811.1"/>
    <property type="molecule type" value="Genomic_DNA"/>
</dbReference>
<feature type="transmembrane region" description="Helical" evidence="1">
    <location>
        <begin position="93"/>
        <end position="114"/>
    </location>
</feature>
<dbReference type="KEGG" id="mher:K3U94_05930"/>
<protein>
    <submittedName>
        <fullName evidence="2">Uncharacterized protein</fullName>
    </submittedName>
</protein>
<keyword evidence="1" id="KW-0812">Transmembrane</keyword>